<protein>
    <submittedName>
        <fullName evidence="1">Uncharacterized protein</fullName>
    </submittedName>
</protein>
<accession>A0A4V3WB84</accession>
<evidence type="ECO:0000313" key="1">
    <source>
        <dbReference type="EMBL" id="THF62226.1"/>
    </source>
</evidence>
<reference evidence="1 2" key="1">
    <citation type="submission" date="2019-04" db="EMBL/GenBank/DDBJ databases">
        <title>Azoarcus rhizosphaerae sp. nov. isolated from rhizosphere of Ficus religiosa.</title>
        <authorList>
            <person name="Lin S.-Y."/>
            <person name="Hameed A."/>
            <person name="Hsu Y.-H."/>
            <person name="Young C.-C."/>
        </authorList>
    </citation>
    <scope>NUCLEOTIDE SEQUENCE [LARGE SCALE GENOMIC DNA]</scope>
    <source>
        <strain evidence="1 2">CC-YHH848</strain>
    </source>
</reference>
<dbReference type="EMBL" id="SSOD01000005">
    <property type="protein sequence ID" value="THF62226.1"/>
    <property type="molecule type" value="Genomic_DNA"/>
</dbReference>
<sequence>MLKKLLEGFVFGAGFAVALVLVWAITVAVVMPHLVTSLTMETTPPRVESPKEAQVVERSAETREFSFFRSAGERMKIPPGGGILSMSSIATASDAMRPDTYQLWMTESQLWQIRTIGEKAEIEELPYPQNASVDNLDSLMREKLGIASLQSTMTVSAEEIARLRSTGSSWRDEALNGTLRVSVEGVVFVIPNRYEP</sequence>
<keyword evidence="2" id="KW-1185">Reference proteome</keyword>
<proteinExistence type="predicted"/>
<dbReference type="RefSeq" id="WP_136384589.1">
    <property type="nucleotide sequence ID" value="NZ_SSOD01000005.1"/>
</dbReference>
<dbReference type="AlphaFoldDB" id="A0A4V3WB84"/>
<gene>
    <name evidence="1" type="ORF">E6O51_08735</name>
</gene>
<comment type="caution">
    <text evidence="1">The sequence shown here is derived from an EMBL/GenBank/DDBJ whole genome shotgun (WGS) entry which is preliminary data.</text>
</comment>
<name>A0A4V3WB84_9RHOO</name>
<evidence type="ECO:0000313" key="2">
    <source>
        <dbReference type="Proteomes" id="UP000307956"/>
    </source>
</evidence>
<dbReference type="Proteomes" id="UP000307956">
    <property type="component" value="Unassembled WGS sequence"/>
</dbReference>
<organism evidence="1 2">
    <name type="scientific">Pseudothauera rhizosphaerae</name>
    <dbReference type="NCBI Taxonomy" id="2565932"/>
    <lineage>
        <taxon>Bacteria</taxon>
        <taxon>Pseudomonadati</taxon>
        <taxon>Pseudomonadota</taxon>
        <taxon>Betaproteobacteria</taxon>
        <taxon>Rhodocyclales</taxon>
        <taxon>Zoogloeaceae</taxon>
        <taxon>Pseudothauera</taxon>
    </lineage>
</organism>